<feature type="domain" description="Helicase ATP-binding" evidence="5">
    <location>
        <begin position="1"/>
        <end position="91"/>
    </location>
</feature>
<dbReference type="SUPFAM" id="SSF52540">
    <property type="entry name" value="P-loop containing nucleoside triphosphate hydrolases"/>
    <property type="match status" value="2"/>
</dbReference>
<keyword evidence="1" id="KW-0547">Nucleotide-binding</keyword>
<dbReference type="GO" id="GO:0003676">
    <property type="term" value="F:nucleic acid binding"/>
    <property type="evidence" value="ECO:0007669"/>
    <property type="project" value="InterPro"/>
</dbReference>
<evidence type="ECO:0000313" key="7">
    <source>
        <dbReference type="Proteomes" id="UP000270094"/>
    </source>
</evidence>
<evidence type="ECO:0000256" key="4">
    <source>
        <dbReference type="ARBA" id="ARBA00022840"/>
    </source>
</evidence>
<evidence type="ECO:0000259" key="5">
    <source>
        <dbReference type="PROSITE" id="PS51192"/>
    </source>
</evidence>
<dbReference type="InterPro" id="IPR050474">
    <property type="entry name" value="Hel308_SKI2-like"/>
</dbReference>
<dbReference type="PANTHER" id="PTHR47961">
    <property type="entry name" value="DNA POLYMERASE THETA, PUTATIVE (AFU_ORTHOLOGUE AFUA_1G05260)-RELATED"/>
    <property type="match status" value="1"/>
</dbReference>
<organism evidence="6 7">
    <name type="scientific">Strongylus vulgaris</name>
    <name type="common">Blood worm</name>
    <dbReference type="NCBI Taxonomy" id="40348"/>
    <lineage>
        <taxon>Eukaryota</taxon>
        <taxon>Metazoa</taxon>
        <taxon>Ecdysozoa</taxon>
        <taxon>Nematoda</taxon>
        <taxon>Chromadorea</taxon>
        <taxon>Rhabditida</taxon>
        <taxon>Rhabditina</taxon>
        <taxon>Rhabditomorpha</taxon>
        <taxon>Strongyloidea</taxon>
        <taxon>Strongylidae</taxon>
        <taxon>Strongylus</taxon>
    </lineage>
</organism>
<keyword evidence="4" id="KW-0067">ATP-binding</keyword>
<dbReference type="OrthoDB" id="5575at2759"/>
<dbReference type="InterPro" id="IPR027417">
    <property type="entry name" value="P-loop_NTPase"/>
</dbReference>
<keyword evidence="3" id="KW-0347">Helicase</keyword>
<dbReference type="PROSITE" id="PS51192">
    <property type="entry name" value="HELICASE_ATP_BIND_1"/>
    <property type="match status" value="1"/>
</dbReference>
<reference evidence="6 7" key="1">
    <citation type="submission" date="2018-11" db="EMBL/GenBank/DDBJ databases">
        <authorList>
            <consortium name="Pathogen Informatics"/>
        </authorList>
    </citation>
    <scope>NUCLEOTIDE SEQUENCE [LARGE SCALE GENOMIC DNA]</scope>
</reference>
<dbReference type="EMBL" id="UYYB01010419">
    <property type="protein sequence ID" value="VDM68913.1"/>
    <property type="molecule type" value="Genomic_DNA"/>
</dbReference>
<accession>A0A3P7IM63</accession>
<dbReference type="InterPro" id="IPR011545">
    <property type="entry name" value="DEAD/DEAH_box_helicase_dom"/>
</dbReference>
<dbReference type="GO" id="GO:0016787">
    <property type="term" value="F:hydrolase activity"/>
    <property type="evidence" value="ECO:0007669"/>
    <property type="project" value="UniProtKB-KW"/>
</dbReference>
<evidence type="ECO:0000256" key="3">
    <source>
        <dbReference type="ARBA" id="ARBA00022806"/>
    </source>
</evidence>
<keyword evidence="2" id="KW-0378">Hydrolase</keyword>
<dbReference type="GO" id="GO:0005634">
    <property type="term" value="C:nucleus"/>
    <property type="evidence" value="ECO:0007669"/>
    <property type="project" value="TreeGrafter"/>
</dbReference>
<dbReference type="Proteomes" id="UP000270094">
    <property type="component" value="Unassembled WGS sequence"/>
</dbReference>
<keyword evidence="7" id="KW-1185">Reference proteome</keyword>
<protein>
    <recommendedName>
        <fullName evidence="5">Helicase ATP-binding domain-containing protein</fullName>
    </recommendedName>
</protein>
<evidence type="ECO:0000313" key="6">
    <source>
        <dbReference type="EMBL" id="VDM68913.1"/>
    </source>
</evidence>
<dbReference type="PANTHER" id="PTHR47961:SF4">
    <property type="entry name" value="ACTIVATING SIGNAL COINTEGRATOR 1 COMPLEX SUBUNIT 3"/>
    <property type="match status" value="1"/>
</dbReference>
<dbReference type="GO" id="GO:0004386">
    <property type="term" value="F:helicase activity"/>
    <property type="evidence" value="ECO:0007669"/>
    <property type="project" value="UniProtKB-KW"/>
</dbReference>
<proteinExistence type="predicted"/>
<dbReference type="AlphaFoldDB" id="A0A3P7IM63"/>
<dbReference type="InterPro" id="IPR014001">
    <property type="entry name" value="Helicase_ATP-bd"/>
</dbReference>
<dbReference type="Pfam" id="PF00270">
    <property type="entry name" value="DEAD"/>
    <property type="match status" value="1"/>
</dbReference>
<gene>
    <name evidence="6" type="ORF">SVUK_LOCUS3911</name>
</gene>
<sequence length="243" mass="27282">MITTPEKWDGITRSWATREYVRQVHLIIIDEIHLLGVDRGAVLEAIITRLKLLTRRSCVRESPARLLGLSTALANAGDVAEWLGIHDDGLFNFRPSVRPVPVDVHIQGFPGQHYCPRMALMNKPAFKAIISYSPLKPVLVFVASRRQTRLTAMAFISHLVAESDPRQWLHIDMAELEVLLQSVKDENLKLTLPFGIGMHHAGLSPHERAIVEQVVVCRKEDPSSNRNSYPCLGNQHASSLSNY</sequence>
<name>A0A3P7IM63_STRVU</name>
<dbReference type="GO" id="GO:0005524">
    <property type="term" value="F:ATP binding"/>
    <property type="evidence" value="ECO:0007669"/>
    <property type="project" value="UniProtKB-KW"/>
</dbReference>
<evidence type="ECO:0000256" key="2">
    <source>
        <dbReference type="ARBA" id="ARBA00022801"/>
    </source>
</evidence>
<dbReference type="Gene3D" id="3.40.50.300">
    <property type="entry name" value="P-loop containing nucleotide triphosphate hydrolases"/>
    <property type="match status" value="2"/>
</dbReference>
<evidence type="ECO:0000256" key="1">
    <source>
        <dbReference type="ARBA" id="ARBA00022741"/>
    </source>
</evidence>